<dbReference type="SMART" id="SM00641">
    <property type="entry name" value="Glyco_25"/>
    <property type="match status" value="1"/>
</dbReference>
<dbReference type="PANTHER" id="PTHR34135:SF2">
    <property type="entry name" value="LYSOZYME"/>
    <property type="match status" value="1"/>
</dbReference>
<dbReference type="InterPro" id="IPR017853">
    <property type="entry name" value="GH"/>
</dbReference>
<evidence type="ECO:0000256" key="9">
    <source>
        <dbReference type="ARBA" id="ARBA00023157"/>
    </source>
</evidence>
<evidence type="ECO:0000256" key="6">
    <source>
        <dbReference type="ARBA" id="ARBA00022529"/>
    </source>
</evidence>
<evidence type="ECO:0000256" key="1">
    <source>
        <dbReference type="ARBA" id="ARBA00000632"/>
    </source>
</evidence>
<dbReference type="CDD" id="cd06412">
    <property type="entry name" value="GH25_CH-type"/>
    <property type="match status" value="1"/>
</dbReference>
<keyword evidence="7" id="KW-0081">Bacteriolytic enzyme</keyword>
<dbReference type="EMBL" id="FNON01000002">
    <property type="protein sequence ID" value="SDX21272.1"/>
    <property type="molecule type" value="Genomic_DNA"/>
</dbReference>
<evidence type="ECO:0000256" key="2">
    <source>
        <dbReference type="ARBA" id="ARBA00004613"/>
    </source>
</evidence>
<proteinExistence type="inferred from homology"/>
<dbReference type="OrthoDB" id="287365at2"/>
<evidence type="ECO:0000256" key="8">
    <source>
        <dbReference type="ARBA" id="ARBA00022801"/>
    </source>
</evidence>
<dbReference type="EC" id="3.2.1.17" evidence="4 12"/>
<evidence type="ECO:0000313" key="15">
    <source>
        <dbReference type="Proteomes" id="UP000199515"/>
    </source>
</evidence>
<keyword evidence="6" id="KW-0929">Antimicrobial</keyword>
<keyword evidence="10 12" id="KW-0326">Glycosidase</keyword>
<dbReference type="GO" id="GO:0005576">
    <property type="term" value="C:extracellular region"/>
    <property type="evidence" value="ECO:0007669"/>
    <property type="project" value="UniProtKB-SubCell"/>
</dbReference>
<accession>A0A1H2ZUK9</accession>
<dbReference type="GO" id="GO:0009253">
    <property type="term" value="P:peptidoglycan catabolic process"/>
    <property type="evidence" value="ECO:0007669"/>
    <property type="project" value="InterPro"/>
</dbReference>
<dbReference type="GO" id="GO:0016052">
    <property type="term" value="P:carbohydrate catabolic process"/>
    <property type="evidence" value="ECO:0007669"/>
    <property type="project" value="TreeGrafter"/>
</dbReference>
<dbReference type="PROSITE" id="PS51904">
    <property type="entry name" value="GLYCOSYL_HYDROL_F25_2"/>
    <property type="match status" value="1"/>
</dbReference>
<dbReference type="AlphaFoldDB" id="A0A1H2ZUK9"/>
<keyword evidence="8 12" id="KW-0378">Hydrolase</keyword>
<dbReference type="STRING" id="589385.SAMN05421504_102680"/>
<evidence type="ECO:0000313" key="14">
    <source>
        <dbReference type="EMBL" id="SDX21272.1"/>
    </source>
</evidence>
<dbReference type="FunFam" id="3.20.20.80:FF:000060">
    <property type="entry name" value="Lysozyme M1"/>
    <property type="match status" value="1"/>
</dbReference>
<evidence type="ECO:0000256" key="7">
    <source>
        <dbReference type="ARBA" id="ARBA00022638"/>
    </source>
</evidence>
<keyword evidence="9" id="KW-1015">Disulfide bond</keyword>
<evidence type="ECO:0000256" key="4">
    <source>
        <dbReference type="ARBA" id="ARBA00012732"/>
    </source>
</evidence>
<comment type="catalytic activity">
    <reaction evidence="1 12">
        <text>Hydrolysis of (1-&gt;4)-beta-linkages between N-acetylmuramic acid and N-acetyl-D-glucosamine residues in a peptidoglycan and between N-acetyl-D-glucosamine residues in chitodextrins.</text>
        <dbReference type="EC" id="3.2.1.17"/>
    </reaction>
</comment>
<dbReference type="GO" id="GO:0003796">
    <property type="term" value="F:lysozyme activity"/>
    <property type="evidence" value="ECO:0007669"/>
    <property type="project" value="UniProtKB-EC"/>
</dbReference>
<dbReference type="InterPro" id="IPR018077">
    <property type="entry name" value="Glyco_hydro_fam25_subgr"/>
</dbReference>
<comment type="function">
    <text evidence="11">This enzyme has both lysozyme (acetylmuramidase) and diacetylmuramidase activities.</text>
</comment>
<keyword evidence="5" id="KW-0964">Secreted</keyword>
<evidence type="ECO:0000256" key="12">
    <source>
        <dbReference type="RuleBase" id="RU361176"/>
    </source>
</evidence>
<comment type="similarity">
    <text evidence="3 12">Belongs to the glycosyl hydrolase 25 family.</text>
</comment>
<dbReference type="GO" id="GO:0031640">
    <property type="term" value="P:killing of cells of another organism"/>
    <property type="evidence" value="ECO:0007669"/>
    <property type="project" value="UniProtKB-KW"/>
</dbReference>
<feature type="chain" id="PRO_5011667749" description="Lysozyme" evidence="13">
    <location>
        <begin position="28"/>
        <end position="268"/>
    </location>
</feature>
<comment type="subcellular location">
    <subcellularLocation>
        <location evidence="2">Secreted</location>
    </subcellularLocation>
</comment>
<organism evidence="14 15">
    <name type="scientific">Amycolatopsis xylanica</name>
    <dbReference type="NCBI Taxonomy" id="589385"/>
    <lineage>
        <taxon>Bacteria</taxon>
        <taxon>Bacillati</taxon>
        <taxon>Actinomycetota</taxon>
        <taxon>Actinomycetes</taxon>
        <taxon>Pseudonocardiales</taxon>
        <taxon>Pseudonocardiaceae</taxon>
        <taxon>Amycolatopsis</taxon>
    </lineage>
</organism>
<keyword evidence="15" id="KW-1185">Reference proteome</keyword>
<evidence type="ECO:0000256" key="10">
    <source>
        <dbReference type="ARBA" id="ARBA00023295"/>
    </source>
</evidence>
<dbReference type="GO" id="GO:0016998">
    <property type="term" value="P:cell wall macromolecule catabolic process"/>
    <property type="evidence" value="ECO:0007669"/>
    <property type="project" value="InterPro"/>
</dbReference>
<keyword evidence="13" id="KW-0732">Signal</keyword>
<evidence type="ECO:0000256" key="13">
    <source>
        <dbReference type="SAM" id="SignalP"/>
    </source>
</evidence>
<dbReference type="Gene3D" id="3.20.20.80">
    <property type="entry name" value="Glycosidases"/>
    <property type="match status" value="1"/>
</dbReference>
<dbReference type="RefSeq" id="WP_091288534.1">
    <property type="nucleotide sequence ID" value="NZ_FNON01000002.1"/>
</dbReference>
<feature type="signal peptide" evidence="13">
    <location>
        <begin position="1"/>
        <end position="27"/>
    </location>
</feature>
<evidence type="ECO:0000256" key="5">
    <source>
        <dbReference type="ARBA" id="ARBA00022525"/>
    </source>
</evidence>
<dbReference type="Pfam" id="PF01183">
    <property type="entry name" value="Glyco_hydro_25"/>
    <property type="match status" value="1"/>
</dbReference>
<name>A0A1H2ZUK9_9PSEU</name>
<evidence type="ECO:0000256" key="11">
    <source>
        <dbReference type="ARBA" id="ARBA00055588"/>
    </source>
</evidence>
<dbReference type="InterPro" id="IPR008270">
    <property type="entry name" value="Glyco_hydro_25_AS"/>
</dbReference>
<dbReference type="PANTHER" id="PTHR34135">
    <property type="entry name" value="LYSOZYME"/>
    <property type="match status" value="1"/>
</dbReference>
<dbReference type="InterPro" id="IPR002053">
    <property type="entry name" value="Glyco_hydro_25"/>
</dbReference>
<dbReference type="PROSITE" id="PS00953">
    <property type="entry name" value="GLYCOSYL_HYDROL_F25_1"/>
    <property type="match status" value="1"/>
</dbReference>
<dbReference type="SUPFAM" id="SSF51445">
    <property type="entry name" value="(Trans)glycosidases"/>
    <property type="match status" value="1"/>
</dbReference>
<sequence length="268" mass="29457">MVECKRKLTAILGAGMLLWGQTSPAAATTLDPYAGAEDNYAGSQIALHEGVDGVPHYDVAEDQVLGHDVSGHQGDVDWPAAVGGGARFVYIKATEGTGFRNPRFAQQYNGSYQNGMIRGSYHFARPDVSSGAEQANYFIANGGGWSGDGKTLPGALDAEYNPYGETCYNKSGPDMVAWIKDFSETYRNRTGRYPTIYTSTNWWKRCTGNSAEFRFNPLWIARYNTFIGELPASWTVHTIWQFQAAGPLPGDQNWFNGTFDRVQALSYG</sequence>
<dbReference type="GO" id="GO:0042742">
    <property type="term" value="P:defense response to bacterium"/>
    <property type="evidence" value="ECO:0007669"/>
    <property type="project" value="UniProtKB-KW"/>
</dbReference>
<gene>
    <name evidence="14" type="ORF">SAMN05421504_102680</name>
</gene>
<dbReference type="Proteomes" id="UP000199515">
    <property type="component" value="Unassembled WGS sequence"/>
</dbReference>
<reference evidence="14 15" key="1">
    <citation type="submission" date="2016-10" db="EMBL/GenBank/DDBJ databases">
        <authorList>
            <person name="de Groot N.N."/>
        </authorList>
    </citation>
    <scope>NUCLEOTIDE SEQUENCE [LARGE SCALE GENOMIC DNA]</scope>
    <source>
        <strain evidence="14 15">CPCC 202699</strain>
    </source>
</reference>
<evidence type="ECO:0000256" key="3">
    <source>
        <dbReference type="ARBA" id="ARBA00010646"/>
    </source>
</evidence>
<protein>
    <recommendedName>
        <fullName evidence="4 12">Lysozyme</fullName>
        <ecNumber evidence="4 12">3.2.1.17</ecNumber>
    </recommendedName>
</protein>